<evidence type="ECO:0000313" key="3">
    <source>
        <dbReference type="Proteomes" id="UP001231189"/>
    </source>
</evidence>
<name>A0AAD8RC42_LOLMU</name>
<dbReference type="AlphaFoldDB" id="A0AAD8RC42"/>
<dbReference type="Proteomes" id="UP001231189">
    <property type="component" value="Unassembled WGS sequence"/>
</dbReference>
<organism evidence="2 3">
    <name type="scientific">Lolium multiflorum</name>
    <name type="common">Italian ryegrass</name>
    <name type="synonym">Lolium perenne subsp. multiflorum</name>
    <dbReference type="NCBI Taxonomy" id="4521"/>
    <lineage>
        <taxon>Eukaryota</taxon>
        <taxon>Viridiplantae</taxon>
        <taxon>Streptophyta</taxon>
        <taxon>Embryophyta</taxon>
        <taxon>Tracheophyta</taxon>
        <taxon>Spermatophyta</taxon>
        <taxon>Magnoliopsida</taxon>
        <taxon>Liliopsida</taxon>
        <taxon>Poales</taxon>
        <taxon>Poaceae</taxon>
        <taxon>BOP clade</taxon>
        <taxon>Pooideae</taxon>
        <taxon>Poodae</taxon>
        <taxon>Poeae</taxon>
        <taxon>Poeae Chloroplast Group 2 (Poeae type)</taxon>
        <taxon>Loliodinae</taxon>
        <taxon>Loliinae</taxon>
        <taxon>Lolium</taxon>
    </lineage>
</organism>
<reference evidence="2" key="1">
    <citation type="submission" date="2023-07" db="EMBL/GenBank/DDBJ databases">
        <title>A chromosome-level genome assembly of Lolium multiflorum.</title>
        <authorList>
            <person name="Chen Y."/>
            <person name="Copetti D."/>
            <person name="Kolliker R."/>
            <person name="Studer B."/>
        </authorList>
    </citation>
    <scope>NUCLEOTIDE SEQUENCE</scope>
    <source>
        <strain evidence="2">02402/16</strain>
        <tissue evidence="2">Leaf</tissue>
    </source>
</reference>
<feature type="region of interest" description="Disordered" evidence="1">
    <location>
        <begin position="19"/>
        <end position="48"/>
    </location>
</feature>
<feature type="compositionally biased region" description="Acidic residues" evidence="1">
    <location>
        <begin position="28"/>
        <end position="48"/>
    </location>
</feature>
<dbReference type="EMBL" id="JAUUTY010000006">
    <property type="protein sequence ID" value="KAK1618247.1"/>
    <property type="molecule type" value="Genomic_DNA"/>
</dbReference>
<evidence type="ECO:0000256" key="1">
    <source>
        <dbReference type="SAM" id="MobiDB-lite"/>
    </source>
</evidence>
<comment type="caution">
    <text evidence="2">The sequence shown here is derived from an EMBL/GenBank/DDBJ whole genome shotgun (WGS) entry which is preliminary data.</text>
</comment>
<evidence type="ECO:0000313" key="2">
    <source>
        <dbReference type="EMBL" id="KAK1618247.1"/>
    </source>
</evidence>
<accession>A0AAD8RC42</accession>
<protein>
    <recommendedName>
        <fullName evidence="4">BED-type domain-containing protein</fullName>
    </recommendedName>
</protein>
<gene>
    <name evidence="2" type="ORF">QYE76_023764</name>
</gene>
<sequence length="142" mass="15690">MDEGAAIVSRYLTKLKSKDFGSSRMRTEEDDEVRDEEIPFEGDEDDEDEDYELEEEFEEENIGEGSNAVAPGRKFRSKSWREFAPIHVDGEVTQGECKHCGALISAKRGHGTSANGVSVASVYDILGEEGLSISSEPKILDV</sequence>
<keyword evidence="3" id="KW-1185">Reference proteome</keyword>
<evidence type="ECO:0008006" key="4">
    <source>
        <dbReference type="Google" id="ProtNLM"/>
    </source>
</evidence>
<proteinExistence type="predicted"/>